<dbReference type="PANTHER" id="PTHR35812:SF1">
    <property type="entry name" value="LIPOPROTEIN"/>
    <property type="match status" value="1"/>
</dbReference>
<gene>
    <name evidence="2" type="ORF">NFC81_03050</name>
</gene>
<dbReference type="Pfam" id="PF07603">
    <property type="entry name" value="Lcl_C"/>
    <property type="match status" value="1"/>
</dbReference>
<evidence type="ECO:0000313" key="2">
    <source>
        <dbReference type="EMBL" id="WLD58781.1"/>
    </source>
</evidence>
<sequence>MNKLGHISRVNTLAWCLIFGLSSLAFGQGVADNRYQKISNSGFTVTAAVGLGPDPAQWACTLDRTTDLLWEIKTEDPRHLRFSGHRYTWFDAATESGVRGNPLTCSNSLGSQPCNTAAFIAAVNAANLCGHNDWRLPTLQELQSILDPMESAPAMNPEFFPNTPSTFFWTGTPYPDSTSQTWYVHVGTAFSYGNASRSSNRNVRLVRGGR</sequence>
<organism evidence="2">
    <name type="scientific">Salinispirillum sp. LH 10-3-1</name>
    <dbReference type="NCBI Taxonomy" id="2952525"/>
    <lineage>
        <taxon>Bacteria</taxon>
        <taxon>Pseudomonadati</taxon>
        <taxon>Pseudomonadota</taxon>
        <taxon>Gammaproteobacteria</taxon>
        <taxon>Oceanospirillales</taxon>
        <taxon>Saccharospirillaceae</taxon>
        <taxon>Salinispirillum</taxon>
    </lineage>
</organism>
<dbReference type="EMBL" id="CP101717">
    <property type="protein sequence ID" value="WLD58781.1"/>
    <property type="molecule type" value="Genomic_DNA"/>
</dbReference>
<dbReference type="RefSeq" id="WP_304996067.1">
    <property type="nucleotide sequence ID" value="NZ_CP101717.1"/>
</dbReference>
<feature type="domain" description="Lcl C-terminal" evidence="1">
    <location>
        <begin position="60"/>
        <end position="207"/>
    </location>
</feature>
<protein>
    <submittedName>
        <fullName evidence="2">DUF1566 domain-containing protein</fullName>
    </submittedName>
</protein>
<dbReference type="PANTHER" id="PTHR35812">
    <property type="entry name" value="LIPOPROTEIN"/>
    <property type="match status" value="1"/>
</dbReference>
<reference evidence="2" key="1">
    <citation type="submission" date="2022-07" db="EMBL/GenBank/DDBJ databases">
        <title>Complete genome sequence of Salinispirillum sp. LH10-3-1 capable of multiple carbohydrate inversion isolated from a soda lake.</title>
        <authorList>
            <person name="Liu J."/>
            <person name="Zhai Y."/>
            <person name="Zhang H."/>
            <person name="Yang H."/>
            <person name="Qu J."/>
            <person name="Li J."/>
        </authorList>
    </citation>
    <scope>NUCLEOTIDE SEQUENCE</scope>
    <source>
        <strain evidence="2">LH 10-3-1</strain>
    </source>
</reference>
<proteinExistence type="predicted"/>
<accession>A0AB38YHF3</accession>
<dbReference type="AlphaFoldDB" id="A0AB38YHF3"/>
<name>A0AB38YHF3_9GAMM</name>
<evidence type="ECO:0000259" key="1">
    <source>
        <dbReference type="Pfam" id="PF07603"/>
    </source>
</evidence>
<dbReference type="InterPro" id="IPR011460">
    <property type="entry name" value="Lcl_C"/>
</dbReference>